<evidence type="ECO:0000313" key="3">
    <source>
        <dbReference type="Proteomes" id="UP000008641"/>
    </source>
</evidence>
<reference evidence="2 3" key="1">
    <citation type="journal article" date="2011" name="Stand. Genomic Sci.">
        <title>Complete genome sequence of Weeksella virosa type strain (9751).</title>
        <authorList>
            <person name="Lang E."/>
            <person name="Teshima H."/>
            <person name="Lucas S."/>
            <person name="Lapidus A."/>
            <person name="Hammon N."/>
            <person name="Deshpande S."/>
            <person name="Nolan M."/>
            <person name="Cheng J.F."/>
            <person name="Pitluck S."/>
            <person name="Liolios K."/>
            <person name="Pagani I."/>
            <person name="Mikhailova N."/>
            <person name="Ivanova N."/>
            <person name="Mavromatis K."/>
            <person name="Pati A."/>
            <person name="Tapia R."/>
            <person name="Han C."/>
            <person name="Goodwin L."/>
            <person name="Chen A."/>
            <person name="Palaniappan K."/>
            <person name="Land M."/>
            <person name="Hauser L."/>
            <person name="Chang Y.J."/>
            <person name="Jeffries C.D."/>
            <person name="Brambilla E.M."/>
            <person name="Kopitz M."/>
            <person name="Rohde M."/>
            <person name="Goker M."/>
            <person name="Tindall B.J."/>
            <person name="Detter J.C."/>
            <person name="Woyke T."/>
            <person name="Bristow J."/>
            <person name="Eisen J.A."/>
            <person name="Markowitz V."/>
            <person name="Hugenholtz P."/>
            <person name="Klenk H.P."/>
            <person name="Kyrpides N.C."/>
        </authorList>
    </citation>
    <scope>NUCLEOTIDE SEQUENCE [LARGE SCALE GENOMIC DNA]</scope>
    <source>
        <strain evidence="3">ATCC 43766 / DSM 16922 / JCM 21250 / NBRC 16016 / NCTC 11634 / CL345/78</strain>
    </source>
</reference>
<protein>
    <submittedName>
        <fullName evidence="2">Uncharacterized protein</fullName>
    </submittedName>
</protein>
<dbReference type="eggNOG" id="ENOG5032TIC">
    <property type="taxonomic scope" value="Bacteria"/>
</dbReference>
<dbReference type="STRING" id="865938.Weevi_1841"/>
<keyword evidence="1" id="KW-0732">Signal</keyword>
<organism evidence="2 3">
    <name type="scientific">Weeksella virosa (strain ATCC 43766 / DSM 16922 / JCM 21250 / CCUG 30538 / CDC 9751 / IAM 14551 / NBRC 16016 / NCTC 11634 / CL345/78)</name>
    <dbReference type="NCBI Taxonomy" id="865938"/>
    <lineage>
        <taxon>Bacteria</taxon>
        <taxon>Pseudomonadati</taxon>
        <taxon>Bacteroidota</taxon>
        <taxon>Flavobacteriia</taxon>
        <taxon>Flavobacteriales</taxon>
        <taxon>Weeksellaceae</taxon>
        <taxon>Weeksella</taxon>
    </lineage>
</organism>
<feature type="signal peptide" evidence="1">
    <location>
        <begin position="1"/>
        <end position="20"/>
    </location>
</feature>
<dbReference type="EMBL" id="CP002455">
    <property type="protein sequence ID" value="ADX68529.1"/>
    <property type="molecule type" value="Genomic_DNA"/>
</dbReference>
<dbReference type="OrthoDB" id="1430689at2"/>
<dbReference type="HOGENOM" id="CLU_905977_0_0_10"/>
<dbReference type="Proteomes" id="UP000008641">
    <property type="component" value="Chromosome"/>
</dbReference>
<feature type="chain" id="PRO_5003254294" evidence="1">
    <location>
        <begin position="21"/>
        <end position="307"/>
    </location>
</feature>
<proteinExistence type="predicted"/>
<gene>
    <name evidence="2" type="ordered locus">Weevi_1841</name>
</gene>
<reference evidence="3" key="2">
    <citation type="journal article" date="2011" name="Stand. Genomic Sci.">
        <title>Complete genome sequence of Weeksella virosa type strain (9751T).</title>
        <authorList>
            <person name="Lang E."/>
            <person name="Teshima H."/>
            <person name="Lucas S."/>
            <person name="Lapidus A."/>
            <person name="Hammon N."/>
            <person name="Deshpande S."/>
            <person name="Nolan M."/>
            <person name="Cheng J."/>
            <person name="Pitluck S."/>
            <person name="Liolios K."/>
            <person name="Pagani I."/>
            <person name="Mikhailova N."/>
            <person name="Ivanova N."/>
            <person name="Mavromatis K."/>
            <person name="Pati A."/>
            <person name="Tapia R."/>
            <person name="Han C."/>
            <person name="Goodwin L."/>
            <person name="Chen A."/>
            <person name="Palaniappan K."/>
            <person name="Land M."/>
            <person name="Hauser L."/>
            <person name="Chang Y."/>
            <person name="Jeffries C."/>
            <person name="Brambilla E."/>
            <person name="Kopitz M."/>
            <person name="Rohde M."/>
            <person name="Goker M."/>
            <person name="Tindall B."/>
            <person name="Detter J."/>
            <person name="Woyke T."/>
            <person name="Bristow J."/>
            <person name="Eisen J."/>
            <person name="Markowitz V."/>
            <person name="Hugenholtz P."/>
            <person name="Klenk H."/>
            <person name="Kyrpides N."/>
        </authorList>
    </citation>
    <scope>NUCLEOTIDE SEQUENCE [LARGE SCALE GENOMIC DNA]</scope>
    <source>
        <strain evidence="3">ATCC 43766 / DSM 16922 / JCM 21250 / NBRC 16016 / NCTC 11634 / CL345/78</strain>
    </source>
</reference>
<accession>F0P0N0</accession>
<sequence>MKIFYCILFTFLAIISQAQTNDNDSVVEVKQYLNIDNQYNYKITTYDTRTEGLDTIQKEYLSYKVSINVLDLYQDQYTLHWRITNIENSKKQISKNPLSILDEIDIYYSVDSDGKFLGFQTNNWTMVQFYTALENAEDDYADNSEVLKTLAEMEKQYATADKLNSLFEKEIKQFHYFFGLGNFTVNSEPKVYKTYLDNLFNPNPTPAITTYSLREISPYLGNYVMISSSVAEEEWLKESWFNYLEKIAKEMKVDAPDRSTIDDNIIYTVDTMSRIKENGWPSYCLQSKKVYFQNTEFTQKRVIEILP</sequence>
<evidence type="ECO:0000256" key="1">
    <source>
        <dbReference type="SAM" id="SignalP"/>
    </source>
</evidence>
<dbReference type="AlphaFoldDB" id="F0P0N0"/>
<keyword evidence="3" id="KW-1185">Reference proteome</keyword>
<evidence type="ECO:0000313" key="2">
    <source>
        <dbReference type="EMBL" id="ADX68529.1"/>
    </source>
</evidence>
<dbReference type="RefSeq" id="WP_013598918.1">
    <property type="nucleotide sequence ID" value="NC_015144.1"/>
</dbReference>
<dbReference type="KEGG" id="wvi:Weevi_1841"/>
<name>F0P0N0_WEEVC</name>